<dbReference type="AlphaFoldDB" id="A0A411ZZT1"/>
<dbReference type="EMBL" id="QRST01000001">
    <property type="protein sequence ID" value="RGQ08328.1"/>
    <property type="molecule type" value="Genomic_DNA"/>
</dbReference>
<sequence length="494" mass="58615">MSKDFVFINGKGYITVQKKAKINFTYFNPRCVIHAQTKEDLLNDYYINRKDKEKDYYIETVCLWAEQQLNVDKFICLQYPKKNMIKIYKCKNIKKNNYLSRFEHKYDLPEYDFSFIILPFGDHLNAYPLGENEVQCIFEQDIVDKLWAFLQSDTIYIDLKQKYIIMNNKKYYAEDVNGIYNILESAYRGNSKDSYRPSSYTTKKILDPIIFNTESNMQKQNSIIPLIPYELFDEYKDFLNPQLREVVRANCLRRFIEGIITLFFEPILKNLNKNIELNKAKNTLHKKIELIGKCYDKEIMNDLLAIKNIGNDGSHFGNVVSKEDIVKGINIAINIVEKILIKYFIQHPVGTQLPVLSYMSLLPPTCRVRIWEKVWSNGEQNSMLIDKLSLAYVKDKQYEKALCFLREAYDNKKIKREEFDYFINKINIIQMKFDETEKMFSKTLLDTNKKFKELSSPEIFDEYKEFMNIFMTLISAYHNCDNNDFINNDNSLNQ</sequence>
<dbReference type="Pfam" id="PF13643">
    <property type="entry name" value="DUF4145"/>
    <property type="match status" value="1"/>
</dbReference>
<name>A0A411ZZT1_9FIRM</name>
<comment type="caution">
    <text evidence="2">The sequence shown here is derived from an EMBL/GenBank/DDBJ whole genome shotgun (WGS) entry which is preliminary data.</text>
</comment>
<evidence type="ECO:0000313" key="3">
    <source>
        <dbReference type="Proteomes" id="UP000284662"/>
    </source>
</evidence>
<evidence type="ECO:0000259" key="1">
    <source>
        <dbReference type="Pfam" id="PF13643"/>
    </source>
</evidence>
<feature type="domain" description="DUF4145" evidence="1">
    <location>
        <begin position="279"/>
        <end position="331"/>
    </location>
</feature>
<evidence type="ECO:0000313" key="2">
    <source>
        <dbReference type="EMBL" id="RGQ08328.1"/>
    </source>
</evidence>
<proteinExistence type="predicted"/>
<dbReference type="RefSeq" id="WP_117975911.1">
    <property type="nucleotide sequence ID" value="NZ_QRST01000001.1"/>
</dbReference>
<gene>
    <name evidence="2" type="ORF">DWZ11_00275</name>
</gene>
<dbReference type="InterPro" id="IPR025285">
    <property type="entry name" value="DUF4145"/>
</dbReference>
<organism evidence="2 3">
    <name type="scientific">Megamonas rupellensis</name>
    <dbReference type="NCBI Taxonomy" id="491921"/>
    <lineage>
        <taxon>Bacteria</taxon>
        <taxon>Bacillati</taxon>
        <taxon>Bacillota</taxon>
        <taxon>Negativicutes</taxon>
        <taxon>Selenomonadales</taxon>
        <taxon>Selenomonadaceae</taxon>
        <taxon>Megamonas</taxon>
    </lineage>
</organism>
<protein>
    <submittedName>
        <fullName evidence="2">DUF4145 domain-containing protein</fullName>
    </submittedName>
</protein>
<accession>A0A411ZZT1</accession>
<dbReference type="Proteomes" id="UP000284662">
    <property type="component" value="Unassembled WGS sequence"/>
</dbReference>
<reference evidence="2 3" key="1">
    <citation type="submission" date="2018-08" db="EMBL/GenBank/DDBJ databases">
        <title>A genome reference for cultivated species of the human gut microbiota.</title>
        <authorList>
            <person name="Zou Y."/>
            <person name="Xue W."/>
            <person name="Luo G."/>
        </authorList>
    </citation>
    <scope>NUCLEOTIDE SEQUENCE [LARGE SCALE GENOMIC DNA]</scope>
    <source>
        <strain evidence="2 3">AF29-2</strain>
    </source>
</reference>